<dbReference type="AlphaFoldDB" id="A0A4R8V3A9"/>
<reference evidence="2 3" key="1">
    <citation type="submission" date="2019-03" db="EMBL/GenBank/DDBJ databases">
        <title>Genomics of glacier-inhabiting Cryobacterium strains.</title>
        <authorList>
            <person name="Liu Q."/>
            <person name="Xin Y.-H."/>
        </authorList>
    </citation>
    <scope>NUCLEOTIDE SEQUENCE [LARGE SCALE GENOMIC DNA]</scope>
    <source>
        <strain evidence="2 3">HLT2-23</strain>
    </source>
</reference>
<dbReference type="RefSeq" id="WP_134501835.1">
    <property type="nucleotide sequence ID" value="NZ_SOEY01000007.1"/>
</dbReference>
<keyword evidence="1" id="KW-0472">Membrane</keyword>
<accession>A0A4R8V3A9</accession>
<dbReference type="Proteomes" id="UP000298173">
    <property type="component" value="Unassembled WGS sequence"/>
</dbReference>
<protein>
    <submittedName>
        <fullName evidence="2">Type II secretion system protein</fullName>
    </submittedName>
</protein>
<organism evidence="2 3">
    <name type="scientific">Cryobacterium glaciale</name>
    <dbReference type="NCBI Taxonomy" id="1259145"/>
    <lineage>
        <taxon>Bacteria</taxon>
        <taxon>Bacillati</taxon>
        <taxon>Actinomycetota</taxon>
        <taxon>Actinomycetes</taxon>
        <taxon>Micrococcales</taxon>
        <taxon>Microbacteriaceae</taxon>
        <taxon>Cryobacterium</taxon>
    </lineage>
</organism>
<evidence type="ECO:0000256" key="1">
    <source>
        <dbReference type="SAM" id="Phobius"/>
    </source>
</evidence>
<evidence type="ECO:0000313" key="2">
    <source>
        <dbReference type="EMBL" id="TFB75943.1"/>
    </source>
</evidence>
<gene>
    <name evidence="2" type="ORF">E3O06_04735</name>
</gene>
<name>A0A4R8V3A9_9MICO</name>
<feature type="transmembrane region" description="Helical" evidence="1">
    <location>
        <begin position="20"/>
        <end position="42"/>
    </location>
</feature>
<keyword evidence="3" id="KW-1185">Reference proteome</keyword>
<keyword evidence="1" id="KW-1133">Transmembrane helix</keyword>
<comment type="caution">
    <text evidence="2">The sequence shown here is derived from an EMBL/GenBank/DDBJ whole genome shotgun (WGS) entry which is preliminary data.</text>
</comment>
<dbReference type="EMBL" id="SOEY01000007">
    <property type="protein sequence ID" value="TFB75943.1"/>
    <property type="molecule type" value="Genomic_DNA"/>
</dbReference>
<keyword evidence="1" id="KW-0812">Transmembrane</keyword>
<sequence>MPNSPCFERTEPTDECGFGVVEIVVAMFLIGILAVAFLPILVQSVRVTATNARLAEATQVVAQQLERVGAAGSSCSAVKAITASVPAAVETKRGSLQPHLRLNLPVSDVCAEPYLRVVQLRVWASDVGSTEELAAAETLILLDAP</sequence>
<evidence type="ECO:0000313" key="3">
    <source>
        <dbReference type="Proteomes" id="UP000298173"/>
    </source>
</evidence>
<proteinExistence type="predicted"/>
<dbReference type="OrthoDB" id="5123990at2"/>